<dbReference type="InterPro" id="IPR000223">
    <property type="entry name" value="Pept_S26A_signal_pept_1"/>
</dbReference>
<evidence type="ECO:0000313" key="5">
    <source>
        <dbReference type="EMBL" id="EDM52606.1"/>
    </source>
</evidence>
<comment type="subcellular location">
    <subcellularLocation>
        <location evidence="1">Cell membrane</location>
        <topology evidence="1">Single-pass type II membrane protein</topology>
    </subcellularLocation>
    <subcellularLocation>
        <location evidence="3">Membrane</location>
        <topology evidence="3">Single-pass type II membrane protein</topology>
    </subcellularLocation>
</comment>
<comment type="similarity">
    <text evidence="2 3">Belongs to the peptidase S26 family.</text>
</comment>
<reference evidence="5 6" key="2">
    <citation type="submission" date="2007-04" db="EMBL/GenBank/DDBJ databases">
        <title>Draft genome sequence of Eubacterium ventriosum (ATCC 27560).</title>
        <authorList>
            <person name="Sudarsanam P."/>
            <person name="Ley R."/>
            <person name="Guruge J."/>
            <person name="Turnbaugh P.J."/>
            <person name="Mahowald M."/>
            <person name="Liep D."/>
            <person name="Gordon J."/>
        </authorList>
    </citation>
    <scope>NUCLEOTIDE SEQUENCE [LARGE SCALE GENOMIC DNA]</scope>
    <source>
        <strain evidence="5 6">ATCC 27560</strain>
    </source>
</reference>
<protein>
    <recommendedName>
        <fullName evidence="3">Signal peptidase I</fullName>
        <ecNumber evidence="3">3.4.21.89</ecNumber>
    </recommendedName>
</protein>
<dbReference type="SUPFAM" id="SSF51306">
    <property type="entry name" value="LexA/Signal peptidase"/>
    <property type="match status" value="1"/>
</dbReference>
<evidence type="ECO:0000256" key="1">
    <source>
        <dbReference type="ARBA" id="ARBA00004401"/>
    </source>
</evidence>
<feature type="transmembrane region" description="Helical" evidence="3">
    <location>
        <begin position="78"/>
        <end position="102"/>
    </location>
</feature>
<dbReference type="eggNOG" id="COG0681">
    <property type="taxonomic scope" value="Bacteria"/>
</dbReference>
<evidence type="ECO:0000313" key="6">
    <source>
        <dbReference type="Proteomes" id="UP000006000"/>
    </source>
</evidence>
<dbReference type="AlphaFoldDB" id="A5Z364"/>
<dbReference type="CDD" id="cd06530">
    <property type="entry name" value="S26_SPase_I"/>
    <property type="match status" value="1"/>
</dbReference>
<keyword evidence="3 5" id="KW-0378">Hydrolase</keyword>
<dbReference type="NCBIfam" id="TIGR02227">
    <property type="entry name" value="sigpep_I_bact"/>
    <property type="match status" value="1"/>
</dbReference>
<comment type="caution">
    <text evidence="5">The sequence shown here is derived from an EMBL/GenBank/DDBJ whole genome shotgun (WGS) entry which is preliminary data.</text>
</comment>
<dbReference type="Proteomes" id="UP000006000">
    <property type="component" value="Unassembled WGS sequence"/>
</dbReference>
<dbReference type="InterPro" id="IPR036286">
    <property type="entry name" value="LexA/Signal_pep-like_sf"/>
</dbReference>
<dbReference type="RefSeq" id="WP_005361653.1">
    <property type="nucleotide sequence ID" value="NZ_DS264277.1"/>
</dbReference>
<dbReference type="GO" id="GO:0005886">
    <property type="term" value="C:plasma membrane"/>
    <property type="evidence" value="ECO:0007669"/>
    <property type="project" value="UniProtKB-SubCell"/>
</dbReference>
<dbReference type="PANTHER" id="PTHR43390:SF1">
    <property type="entry name" value="CHLOROPLAST PROCESSING PEPTIDASE"/>
    <property type="match status" value="1"/>
</dbReference>
<dbReference type="HOGENOM" id="CLU_028723_5_2_9"/>
<dbReference type="EMBL" id="AAVL02000019">
    <property type="protein sequence ID" value="EDM52606.1"/>
    <property type="molecule type" value="Genomic_DNA"/>
</dbReference>
<dbReference type="GO" id="GO:0006465">
    <property type="term" value="P:signal peptide processing"/>
    <property type="evidence" value="ECO:0007669"/>
    <property type="project" value="InterPro"/>
</dbReference>
<keyword evidence="3" id="KW-0472">Membrane</keyword>
<evidence type="ECO:0000259" key="4">
    <source>
        <dbReference type="Pfam" id="PF10502"/>
    </source>
</evidence>
<dbReference type="InterPro" id="IPR019533">
    <property type="entry name" value="Peptidase_S26"/>
</dbReference>
<dbReference type="GO" id="GO:0004252">
    <property type="term" value="F:serine-type endopeptidase activity"/>
    <property type="evidence" value="ECO:0007669"/>
    <property type="project" value="InterPro"/>
</dbReference>
<keyword evidence="3" id="KW-0645">Protease</keyword>
<accession>A5Z364</accession>
<evidence type="ECO:0000256" key="2">
    <source>
        <dbReference type="ARBA" id="ARBA00009370"/>
    </source>
</evidence>
<reference evidence="5 6" key="1">
    <citation type="submission" date="2007-03" db="EMBL/GenBank/DDBJ databases">
        <authorList>
            <person name="Fulton L."/>
            <person name="Clifton S."/>
            <person name="Fulton B."/>
            <person name="Xu J."/>
            <person name="Minx P."/>
            <person name="Pepin K.H."/>
            <person name="Johnson M."/>
            <person name="Thiruvilangam P."/>
            <person name="Bhonagiri V."/>
            <person name="Nash W.E."/>
            <person name="Mardis E.R."/>
            <person name="Wilson R.K."/>
        </authorList>
    </citation>
    <scope>NUCLEOTIDE SEQUENCE [LARGE SCALE GENOMIC DNA]</scope>
    <source>
        <strain evidence="5 6">ATCC 27560</strain>
    </source>
</reference>
<name>A5Z364_9FIRM</name>
<feature type="domain" description="Peptidase S26" evidence="4">
    <location>
        <begin position="81"/>
        <end position="228"/>
    </location>
</feature>
<gene>
    <name evidence="5" type="primary">lepB</name>
    <name evidence="5" type="ORF">EUBVEN_00110</name>
</gene>
<proteinExistence type="inferred from homology"/>
<keyword evidence="3" id="KW-0812">Transmembrane</keyword>
<evidence type="ECO:0000256" key="3">
    <source>
        <dbReference type="RuleBase" id="RU362042"/>
    </source>
</evidence>
<organism evidence="5 6">
    <name type="scientific">Eubacterium ventriosum ATCC 27560</name>
    <dbReference type="NCBI Taxonomy" id="411463"/>
    <lineage>
        <taxon>Bacteria</taxon>
        <taxon>Bacillati</taxon>
        <taxon>Bacillota</taxon>
        <taxon>Clostridia</taxon>
        <taxon>Eubacteriales</taxon>
        <taxon>Eubacteriaceae</taxon>
        <taxon>Eubacterium</taxon>
    </lineage>
</organism>
<dbReference type="EC" id="3.4.21.89" evidence="3"/>
<dbReference type="PANTHER" id="PTHR43390">
    <property type="entry name" value="SIGNAL PEPTIDASE I"/>
    <property type="match status" value="1"/>
</dbReference>
<dbReference type="STRING" id="411463.EUBVEN_00110"/>
<dbReference type="Gene3D" id="2.10.109.10">
    <property type="entry name" value="Umud Fragment, subunit A"/>
    <property type="match status" value="1"/>
</dbReference>
<keyword evidence="3" id="KW-1133">Transmembrane helix</keyword>
<comment type="catalytic activity">
    <reaction evidence="3">
        <text>Cleavage of hydrophobic, N-terminal signal or leader sequences from secreted and periplasmic proteins.</text>
        <dbReference type="EC" id="3.4.21.89"/>
    </reaction>
</comment>
<sequence length="235" mass="27315">MASKNMKDISNLLKNLKFRKKMFGGIDEKDVWRKLDELQEEYQNVYDAKGTAKEAEDIDDPEEVIKNKRKKLFQKEEIIIFFERLVFLAALVYIIFGVIFGITPMKNKDMSPKINAGDLMLFYRLENNFSIRDVVIFEKDGVSYTGRIIAKDGDTVEITNEAEVKVNGSLLAENDIYYSTPMYDNNVSYPVTLRENQYFILCDYREGAKDSRYFGAVEMEEIKGKVITIIRKNEL</sequence>
<dbReference type="GO" id="GO:0009003">
    <property type="term" value="F:signal peptidase activity"/>
    <property type="evidence" value="ECO:0007669"/>
    <property type="project" value="UniProtKB-EC"/>
</dbReference>
<dbReference type="Pfam" id="PF10502">
    <property type="entry name" value="Peptidase_S26"/>
    <property type="match status" value="1"/>
</dbReference>